<evidence type="ECO:0000313" key="3">
    <source>
        <dbReference type="Proteomes" id="UP001285636"/>
    </source>
</evidence>
<reference evidence="2" key="1">
    <citation type="submission" date="2023-10" db="EMBL/GenBank/DDBJ databases">
        <title>Screening of Alkalihalophilus pseudofirmusBZ-TG-HK211 and Its Alleviation of Salt Stress on Rapeseed Growth.</title>
        <authorList>
            <person name="Zhao B."/>
            <person name="Guo T."/>
        </authorList>
    </citation>
    <scope>NUCLEOTIDE SEQUENCE</scope>
    <source>
        <strain evidence="2">BZ-TG-HK211</strain>
    </source>
</reference>
<accession>A0AAJ2U3F3</accession>
<sequence length="141" mass="15064">MKKFLIAATAGAMLLAGCSEGEEQTDVTEETEEVNEEQEIEETEAGEDFAEGEPVDSADYIEDGAPITANIEQEAGVLGAQVFVDGDTAVGSLMLDESVEEERVEALARSFAEEIKAAHEDKAANVQVVQNNEIVADITIE</sequence>
<proteinExistence type="predicted"/>
<evidence type="ECO:0008006" key="4">
    <source>
        <dbReference type="Google" id="ProtNLM"/>
    </source>
</evidence>
<name>A0AAJ2U3F3_ALKPS</name>
<evidence type="ECO:0000256" key="1">
    <source>
        <dbReference type="SAM" id="MobiDB-lite"/>
    </source>
</evidence>
<gene>
    <name evidence="2" type="ORF">RYX45_14700</name>
</gene>
<protein>
    <recommendedName>
        <fullName evidence="4">Lipoprotein</fullName>
    </recommendedName>
</protein>
<organism evidence="2 3">
    <name type="scientific">Alkalihalophilus pseudofirmus</name>
    <name type="common">Bacillus pseudofirmus</name>
    <dbReference type="NCBI Taxonomy" id="79885"/>
    <lineage>
        <taxon>Bacteria</taxon>
        <taxon>Bacillati</taxon>
        <taxon>Bacillota</taxon>
        <taxon>Bacilli</taxon>
        <taxon>Bacillales</taxon>
        <taxon>Bacillaceae</taxon>
        <taxon>Alkalihalophilus</taxon>
    </lineage>
</organism>
<feature type="region of interest" description="Disordered" evidence="1">
    <location>
        <begin position="17"/>
        <end position="52"/>
    </location>
</feature>
<dbReference type="PROSITE" id="PS51257">
    <property type="entry name" value="PROKAR_LIPOPROTEIN"/>
    <property type="match status" value="1"/>
</dbReference>
<comment type="caution">
    <text evidence="2">The sequence shown here is derived from an EMBL/GenBank/DDBJ whole genome shotgun (WGS) entry which is preliminary data.</text>
</comment>
<dbReference type="EMBL" id="JAWJAY010000003">
    <property type="protein sequence ID" value="MDV2886437.1"/>
    <property type="molecule type" value="Genomic_DNA"/>
</dbReference>
<evidence type="ECO:0000313" key="2">
    <source>
        <dbReference type="EMBL" id="MDV2886437.1"/>
    </source>
</evidence>
<dbReference type="RefSeq" id="WP_323467214.1">
    <property type="nucleotide sequence ID" value="NZ_CP144224.1"/>
</dbReference>
<feature type="compositionally biased region" description="Acidic residues" evidence="1">
    <location>
        <begin position="20"/>
        <end position="52"/>
    </location>
</feature>
<dbReference type="AlphaFoldDB" id="A0AAJ2U3F3"/>
<dbReference type="Proteomes" id="UP001285636">
    <property type="component" value="Unassembled WGS sequence"/>
</dbReference>